<reference evidence="22 23" key="1">
    <citation type="submission" date="2020-09" db="EMBL/GenBank/DDBJ databases">
        <title>Flavimobilis rhizosphaerae sp. nov., isolated from rhizosphere soil of Spartina alterniflora.</title>
        <authorList>
            <person name="Hanqin C."/>
        </authorList>
    </citation>
    <scope>NUCLEOTIDE SEQUENCE [LARGE SCALE GENOMIC DNA]</scope>
    <source>
        <strain evidence="22 23">GY 10621</strain>
    </source>
</reference>
<gene>
    <name evidence="18" type="primary">nnrE</name>
    <name evidence="17" type="synonym">nnrD</name>
    <name evidence="22" type="ORF">IGS67_04955</name>
</gene>
<comment type="cofactor">
    <cofactor evidence="17">
        <name>Mg(2+)</name>
        <dbReference type="ChEBI" id="CHEBI:18420"/>
    </cofactor>
</comment>
<evidence type="ECO:0000256" key="15">
    <source>
        <dbReference type="ARBA" id="ARBA00048238"/>
    </source>
</evidence>
<feature type="binding site" evidence="18">
    <location>
        <position position="178"/>
    </location>
    <ligand>
        <name>K(+)</name>
        <dbReference type="ChEBI" id="CHEBI:29103"/>
    </ligand>
</feature>
<evidence type="ECO:0000256" key="12">
    <source>
        <dbReference type="ARBA" id="ARBA00023239"/>
    </source>
</evidence>
<dbReference type="InterPro" id="IPR000631">
    <property type="entry name" value="CARKD"/>
</dbReference>
<feature type="binding site" evidence="17">
    <location>
        <position position="275"/>
    </location>
    <ligand>
        <name>(6S)-NADPHX</name>
        <dbReference type="ChEBI" id="CHEBI:64076"/>
    </ligand>
</feature>
<feature type="binding site" evidence="17">
    <location>
        <position position="325"/>
    </location>
    <ligand>
        <name>(6S)-NADPHX</name>
        <dbReference type="ChEBI" id="CHEBI:64076"/>
    </ligand>
</feature>
<dbReference type="PANTHER" id="PTHR12592">
    <property type="entry name" value="ATP-DEPENDENT (S)-NAD(P)H-HYDRATE DEHYDRATASE FAMILY MEMBER"/>
    <property type="match status" value="1"/>
</dbReference>
<feature type="binding site" evidence="18">
    <location>
        <begin position="142"/>
        <end position="148"/>
    </location>
    <ligand>
        <name>(6S)-NADPHX</name>
        <dbReference type="ChEBI" id="CHEBI:64076"/>
    </ligand>
</feature>
<protein>
    <recommendedName>
        <fullName evidence="19">Bifunctional NAD(P)H-hydrate repair enzyme</fullName>
    </recommendedName>
    <alternativeName>
        <fullName evidence="19">Nicotinamide nucleotide repair protein</fullName>
    </alternativeName>
    <domain>
        <recommendedName>
            <fullName evidence="19">ADP-dependent (S)-NAD(P)H-hydrate dehydratase</fullName>
            <ecNumber evidence="19">4.2.1.136</ecNumber>
        </recommendedName>
        <alternativeName>
            <fullName evidence="19">ADP-dependent NAD(P)HX dehydratase</fullName>
        </alternativeName>
    </domain>
    <domain>
        <recommendedName>
            <fullName evidence="19">NAD(P)H-hydrate epimerase</fullName>
            <ecNumber evidence="19">5.1.99.6</ecNumber>
        </recommendedName>
    </domain>
</protein>
<evidence type="ECO:0000256" key="1">
    <source>
        <dbReference type="ARBA" id="ARBA00000013"/>
    </source>
</evidence>
<comment type="similarity">
    <text evidence="17">Belongs to the NnrD/CARKD family.</text>
</comment>
<dbReference type="SUPFAM" id="SSF64153">
    <property type="entry name" value="YjeF N-terminal domain-like"/>
    <property type="match status" value="1"/>
</dbReference>
<comment type="function">
    <text evidence="18">Catalyzes the epimerization of the S- and R-forms of NAD(P)HX, a damaged form of NAD(P)H that is a result of enzymatic or heat-dependent hydration. This is a prerequisite for the S-specific NAD(P)H-hydrate dehydratase to allow the repair of both epimers of NAD(P)HX.</text>
</comment>
<comment type="catalytic activity">
    <reaction evidence="1 18 19">
        <text>(6R)-NADHX = (6S)-NADHX</text>
        <dbReference type="Rhea" id="RHEA:32215"/>
        <dbReference type="ChEBI" id="CHEBI:64074"/>
        <dbReference type="ChEBI" id="CHEBI:64075"/>
        <dbReference type="EC" id="5.1.99.6"/>
    </reaction>
</comment>
<feature type="binding site" evidence="18">
    <location>
        <position position="175"/>
    </location>
    <ligand>
        <name>(6S)-NADPHX</name>
        <dbReference type="ChEBI" id="CHEBI:64076"/>
    </ligand>
</feature>
<keyword evidence="13" id="KW-0511">Multifunctional enzyme</keyword>
<dbReference type="EC" id="5.1.99.6" evidence="19"/>
<evidence type="ECO:0000256" key="11">
    <source>
        <dbReference type="ARBA" id="ARBA00023235"/>
    </source>
</evidence>
<dbReference type="InterPro" id="IPR004443">
    <property type="entry name" value="YjeF_N_dom"/>
</dbReference>
<evidence type="ECO:0000256" key="6">
    <source>
        <dbReference type="ARBA" id="ARBA00022741"/>
    </source>
</evidence>
<dbReference type="Pfam" id="PF03853">
    <property type="entry name" value="YjeF_N"/>
    <property type="match status" value="1"/>
</dbReference>
<dbReference type="InterPro" id="IPR030677">
    <property type="entry name" value="Nnr"/>
</dbReference>
<comment type="similarity">
    <text evidence="4 19">In the C-terminal section; belongs to the NnrD/CARKD family.</text>
</comment>
<evidence type="ECO:0000256" key="13">
    <source>
        <dbReference type="ARBA" id="ARBA00023268"/>
    </source>
</evidence>
<comment type="caution">
    <text evidence="18">Lacks conserved residue(s) required for the propagation of feature annotation.</text>
</comment>
<evidence type="ECO:0000256" key="9">
    <source>
        <dbReference type="ARBA" id="ARBA00022958"/>
    </source>
</evidence>
<dbReference type="PROSITE" id="PS51385">
    <property type="entry name" value="YJEF_N"/>
    <property type="match status" value="1"/>
</dbReference>
<keyword evidence="10 17" id="KW-0520">NAD</keyword>
<dbReference type="SUPFAM" id="SSF53613">
    <property type="entry name" value="Ribokinase-like"/>
    <property type="match status" value="1"/>
</dbReference>
<dbReference type="InterPro" id="IPR017953">
    <property type="entry name" value="Carbohydrate_kinase_pred_CS"/>
</dbReference>
<evidence type="ECO:0000313" key="22">
    <source>
        <dbReference type="EMBL" id="MBD9698845.1"/>
    </source>
</evidence>
<dbReference type="HAMAP" id="MF_01966">
    <property type="entry name" value="NADHX_epimerase"/>
    <property type="match status" value="1"/>
</dbReference>
<proteinExistence type="inferred from homology"/>
<evidence type="ECO:0000256" key="14">
    <source>
        <dbReference type="ARBA" id="ARBA00025153"/>
    </source>
</evidence>
<keyword evidence="8 17" id="KW-0521">NADP</keyword>
<dbReference type="EMBL" id="JACZDF010000002">
    <property type="protein sequence ID" value="MBD9698845.1"/>
    <property type="molecule type" value="Genomic_DNA"/>
</dbReference>
<comment type="subunit">
    <text evidence="17">Homotetramer.</text>
</comment>
<feature type="binding site" evidence="17">
    <location>
        <position position="466"/>
    </location>
    <ligand>
        <name>(6S)-NADPHX</name>
        <dbReference type="ChEBI" id="CHEBI:64076"/>
    </ligand>
</feature>
<comment type="function">
    <text evidence="14 19">Bifunctional enzyme that catalyzes the epimerization of the S- and R-forms of NAD(P)HX and the dehydration of the S-form of NAD(P)HX at the expense of ADP, which is converted to AMP. This allows the repair of both epimers of NAD(P)HX, a damaged form of NAD(P)H that is a result of enzymatic or heat-dependent hydration.</text>
</comment>
<evidence type="ECO:0000256" key="3">
    <source>
        <dbReference type="ARBA" id="ARBA00006001"/>
    </source>
</evidence>
<comment type="catalytic activity">
    <reaction evidence="2 18 19">
        <text>(6R)-NADPHX = (6S)-NADPHX</text>
        <dbReference type="Rhea" id="RHEA:32227"/>
        <dbReference type="ChEBI" id="CHEBI:64076"/>
        <dbReference type="ChEBI" id="CHEBI:64077"/>
        <dbReference type="EC" id="5.1.99.6"/>
    </reaction>
</comment>
<feature type="binding site" evidence="17">
    <location>
        <position position="395"/>
    </location>
    <ligand>
        <name>(6S)-NADPHX</name>
        <dbReference type="ChEBI" id="CHEBI:64076"/>
    </ligand>
</feature>
<comment type="similarity">
    <text evidence="3 19">In the N-terminal section; belongs to the NnrE/AIBP family.</text>
</comment>
<evidence type="ECO:0000256" key="19">
    <source>
        <dbReference type="PIRNR" id="PIRNR017184"/>
    </source>
</evidence>
<comment type="caution">
    <text evidence="22">The sequence shown here is derived from an EMBL/GenBank/DDBJ whole genome shotgun (WGS) entry which is preliminary data.</text>
</comment>
<keyword evidence="9 18" id="KW-0630">Potassium</keyword>
<evidence type="ECO:0000256" key="4">
    <source>
        <dbReference type="ARBA" id="ARBA00009524"/>
    </source>
</evidence>
<comment type="similarity">
    <text evidence="18">Belongs to the NnrE/AIBP family.</text>
</comment>
<dbReference type="PIRSF" id="PIRSF017184">
    <property type="entry name" value="Nnr"/>
    <property type="match status" value="1"/>
</dbReference>
<feature type="domain" description="YjeF C-terminal" evidence="20">
    <location>
        <begin position="240"/>
        <end position="530"/>
    </location>
</feature>
<dbReference type="EC" id="4.2.1.136" evidence="19"/>
<dbReference type="Gene3D" id="3.40.50.10260">
    <property type="entry name" value="YjeF N-terminal domain"/>
    <property type="match status" value="1"/>
</dbReference>
<comment type="function">
    <text evidence="17">Catalyzes the dehydration of the S-form of NAD(P)HX at the expense of ADP, which is converted to AMP. Together with NAD(P)HX epimerase, which catalyzes the epimerization of the S- and R-forms, the enzyme allows the repair of both epimers of NAD(P)HX, a damaged form of NAD(P)H that is a result of enzymatic or heat-dependent hydration.</text>
</comment>
<comment type="catalytic activity">
    <reaction evidence="16 17 19">
        <text>(6S)-NADPHX + ADP = AMP + phosphate + NADPH + H(+)</text>
        <dbReference type="Rhea" id="RHEA:32235"/>
        <dbReference type="ChEBI" id="CHEBI:15378"/>
        <dbReference type="ChEBI" id="CHEBI:43474"/>
        <dbReference type="ChEBI" id="CHEBI:57783"/>
        <dbReference type="ChEBI" id="CHEBI:64076"/>
        <dbReference type="ChEBI" id="CHEBI:456215"/>
        <dbReference type="ChEBI" id="CHEBI:456216"/>
        <dbReference type="EC" id="4.2.1.136"/>
    </reaction>
</comment>
<evidence type="ECO:0000259" key="21">
    <source>
        <dbReference type="PROSITE" id="PS51385"/>
    </source>
</evidence>
<comment type="cofactor">
    <cofactor evidence="18 19">
        <name>K(+)</name>
        <dbReference type="ChEBI" id="CHEBI:29103"/>
    </cofactor>
    <text evidence="18 19">Binds 1 potassium ion per subunit.</text>
</comment>
<dbReference type="Pfam" id="PF01256">
    <property type="entry name" value="Carb_kinase"/>
    <property type="match status" value="2"/>
</dbReference>
<feature type="binding site" evidence="18">
    <location>
        <position position="138"/>
    </location>
    <ligand>
        <name>K(+)</name>
        <dbReference type="ChEBI" id="CHEBI:29103"/>
    </ligand>
</feature>
<dbReference type="GO" id="GO:0052856">
    <property type="term" value="F:NAD(P)HX epimerase activity"/>
    <property type="evidence" value="ECO:0007669"/>
    <property type="project" value="UniProtKB-EC"/>
</dbReference>
<keyword evidence="11 18" id="KW-0413">Isomerase</keyword>
<evidence type="ECO:0000259" key="20">
    <source>
        <dbReference type="PROSITE" id="PS51383"/>
    </source>
</evidence>
<keyword evidence="6 17" id="KW-0547">Nucleotide-binding</keyword>
<evidence type="ECO:0000256" key="16">
    <source>
        <dbReference type="ARBA" id="ARBA00049209"/>
    </source>
</evidence>
<keyword evidence="12 17" id="KW-0456">Lyase</keyword>
<dbReference type="Gene3D" id="3.40.1190.20">
    <property type="match status" value="1"/>
</dbReference>
<dbReference type="InterPro" id="IPR036652">
    <property type="entry name" value="YjeF_N_dom_sf"/>
</dbReference>
<dbReference type="Proteomes" id="UP000642107">
    <property type="component" value="Unassembled WGS sequence"/>
</dbReference>
<feature type="domain" description="YjeF N-terminal" evidence="21">
    <location>
        <begin position="10"/>
        <end position="232"/>
    </location>
</feature>
<feature type="binding site" evidence="18">
    <location>
        <begin position="60"/>
        <end position="64"/>
    </location>
    <ligand>
        <name>(6S)-NADPHX</name>
        <dbReference type="ChEBI" id="CHEBI:64076"/>
    </ligand>
</feature>
<dbReference type="RefSeq" id="WP_192278446.1">
    <property type="nucleotide sequence ID" value="NZ_JACZDF010000002.1"/>
</dbReference>
<dbReference type="InterPro" id="IPR029056">
    <property type="entry name" value="Ribokinase-like"/>
</dbReference>
<dbReference type="PROSITE" id="PS51383">
    <property type="entry name" value="YJEF_C_3"/>
    <property type="match status" value="1"/>
</dbReference>
<evidence type="ECO:0000256" key="17">
    <source>
        <dbReference type="HAMAP-Rule" id="MF_01965"/>
    </source>
</evidence>
<sequence>MIEAVTSDRIRAAEGPLLAAGTPLMERAAHQVALRVADVLRARAGAVAGARVVVLVGAGNNGGDGLHAAALLARRGARVTAALLAERAHAGGVAAARAAGVRLVASPGKDRPSALPDVPRAAQVAVARESLAAHVVVDALCGIGARGALRGSAARVVREINRGRDGSDTFVVAVDVPSGIGVDDGVVPGPVLAADLVLACGGPVAGLLLPPAARLAPVVEVLDLGVDVPDPGEQVVRRLEDADVRALWPVPHATDDKYARGVVAIVAGSRTYPGAGVLCAGAAVASGAGMVRYVGPRRAEDLVLAAHPEVVPGDGRAQAWVVGPGLEPDDEDAERLVRAALGRAGAGSEAHFAATGVWGSGAGATDGGVVPVVVDAGALALLPTRCAPWVVLTPHAGELARLLTSRGRPVSRSAVEAAPAEHAAEAARLTGATILLKGATTVVVGRGGVLAQADAPAWLATAGAGDVLAGLLGTLLAGRAADAVRDPALVARLAALAALVHGRAAHDANPGGPVSASAVLAQLPRTVARLLALPA</sequence>
<evidence type="ECO:0000256" key="8">
    <source>
        <dbReference type="ARBA" id="ARBA00022857"/>
    </source>
</evidence>
<keyword evidence="5 18" id="KW-0479">Metal-binding</keyword>
<feature type="binding site" evidence="17">
    <location>
        <position position="465"/>
    </location>
    <ligand>
        <name>AMP</name>
        <dbReference type="ChEBI" id="CHEBI:456215"/>
    </ligand>
</feature>
<keyword evidence="23" id="KW-1185">Reference proteome</keyword>
<keyword evidence="7 17" id="KW-0067">ATP-binding</keyword>
<name>A0ABR9DSB2_9MICO</name>
<evidence type="ECO:0000256" key="7">
    <source>
        <dbReference type="ARBA" id="ARBA00022840"/>
    </source>
</evidence>
<accession>A0ABR9DSB2</accession>
<evidence type="ECO:0000256" key="18">
    <source>
        <dbReference type="HAMAP-Rule" id="MF_01966"/>
    </source>
</evidence>
<feature type="binding site" evidence="17">
    <location>
        <begin position="437"/>
        <end position="441"/>
    </location>
    <ligand>
        <name>AMP</name>
        <dbReference type="ChEBI" id="CHEBI:456215"/>
    </ligand>
</feature>
<evidence type="ECO:0000256" key="5">
    <source>
        <dbReference type="ARBA" id="ARBA00022723"/>
    </source>
</evidence>
<evidence type="ECO:0000313" key="23">
    <source>
        <dbReference type="Proteomes" id="UP000642107"/>
    </source>
</evidence>
<feature type="binding site" evidence="18">
    <location>
        <position position="61"/>
    </location>
    <ligand>
        <name>K(+)</name>
        <dbReference type="ChEBI" id="CHEBI:29103"/>
    </ligand>
</feature>
<organism evidence="22 23">
    <name type="scientific">Flavimobilis rhizosphaerae</name>
    <dbReference type="NCBI Taxonomy" id="2775421"/>
    <lineage>
        <taxon>Bacteria</taxon>
        <taxon>Bacillati</taxon>
        <taxon>Actinomycetota</taxon>
        <taxon>Actinomycetes</taxon>
        <taxon>Micrococcales</taxon>
        <taxon>Jonesiaceae</taxon>
        <taxon>Flavimobilis</taxon>
    </lineage>
</organism>
<evidence type="ECO:0000256" key="10">
    <source>
        <dbReference type="ARBA" id="ARBA00023027"/>
    </source>
</evidence>
<dbReference type="PROSITE" id="PS01050">
    <property type="entry name" value="YJEF_C_2"/>
    <property type="match status" value="1"/>
</dbReference>
<evidence type="ECO:0000256" key="2">
    <source>
        <dbReference type="ARBA" id="ARBA00000909"/>
    </source>
</evidence>
<dbReference type="NCBIfam" id="TIGR00197">
    <property type="entry name" value="yjeF_nterm"/>
    <property type="match status" value="1"/>
</dbReference>
<dbReference type="HAMAP" id="MF_01965">
    <property type="entry name" value="NADHX_dehydratase"/>
    <property type="match status" value="1"/>
</dbReference>
<comment type="catalytic activity">
    <reaction evidence="15 17 19">
        <text>(6S)-NADHX + ADP = AMP + phosphate + NADH + H(+)</text>
        <dbReference type="Rhea" id="RHEA:32223"/>
        <dbReference type="ChEBI" id="CHEBI:15378"/>
        <dbReference type="ChEBI" id="CHEBI:43474"/>
        <dbReference type="ChEBI" id="CHEBI:57945"/>
        <dbReference type="ChEBI" id="CHEBI:64074"/>
        <dbReference type="ChEBI" id="CHEBI:456215"/>
        <dbReference type="ChEBI" id="CHEBI:456216"/>
        <dbReference type="EC" id="4.2.1.136"/>
    </reaction>
</comment>
<dbReference type="PANTHER" id="PTHR12592:SF0">
    <property type="entry name" value="ATP-DEPENDENT (S)-NAD(P)H-HYDRATE DEHYDRATASE"/>
    <property type="match status" value="1"/>
</dbReference>